<dbReference type="EMBL" id="KN832885">
    <property type="protein sequence ID" value="KIM96034.1"/>
    <property type="molecule type" value="Genomic_DNA"/>
</dbReference>
<protein>
    <submittedName>
        <fullName evidence="2">Uncharacterized protein</fullName>
    </submittedName>
</protein>
<feature type="region of interest" description="Disordered" evidence="1">
    <location>
        <begin position="150"/>
        <end position="217"/>
    </location>
</feature>
<evidence type="ECO:0000313" key="3">
    <source>
        <dbReference type="Proteomes" id="UP000054321"/>
    </source>
</evidence>
<dbReference type="HOGENOM" id="CLU_567524_0_0_1"/>
<dbReference type="AlphaFoldDB" id="A0A0C3GXS0"/>
<proteinExistence type="predicted"/>
<organism evidence="2 3">
    <name type="scientific">Oidiodendron maius (strain Zn)</name>
    <dbReference type="NCBI Taxonomy" id="913774"/>
    <lineage>
        <taxon>Eukaryota</taxon>
        <taxon>Fungi</taxon>
        <taxon>Dikarya</taxon>
        <taxon>Ascomycota</taxon>
        <taxon>Pezizomycotina</taxon>
        <taxon>Leotiomycetes</taxon>
        <taxon>Leotiomycetes incertae sedis</taxon>
        <taxon>Myxotrichaceae</taxon>
        <taxon>Oidiodendron</taxon>
    </lineage>
</organism>
<evidence type="ECO:0000256" key="1">
    <source>
        <dbReference type="SAM" id="MobiDB-lite"/>
    </source>
</evidence>
<reference evidence="3" key="2">
    <citation type="submission" date="2015-01" db="EMBL/GenBank/DDBJ databases">
        <title>Evolutionary Origins and Diversification of the Mycorrhizal Mutualists.</title>
        <authorList>
            <consortium name="DOE Joint Genome Institute"/>
            <consortium name="Mycorrhizal Genomics Consortium"/>
            <person name="Kohler A."/>
            <person name="Kuo A."/>
            <person name="Nagy L.G."/>
            <person name="Floudas D."/>
            <person name="Copeland A."/>
            <person name="Barry K.W."/>
            <person name="Cichocki N."/>
            <person name="Veneault-Fourrey C."/>
            <person name="LaButti K."/>
            <person name="Lindquist E.A."/>
            <person name="Lipzen A."/>
            <person name="Lundell T."/>
            <person name="Morin E."/>
            <person name="Murat C."/>
            <person name="Riley R."/>
            <person name="Ohm R."/>
            <person name="Sun H."/>
            <person name="Tunlid A."/>
            <person name="Henrissat B."/>
            <person name="Grigoriev I.V."/>
            <person name="Hibbett D.S."/>
            <person name="Martin F."/>
        </authorList>
    </citation>
    <scope>NUCLEOTIDE SEQUENCE [LARGE SCALE GENOMIC DNA]</scope>
    <source>
        <strain evidence="3">Zn</strain>
    </source>
</reference>
<feature type="region of interest" description="Disordered" evidence="1">
    <location>
        <begin position="30"/>
        <end position="49"/>
    </location>
</feature>
<feature type="compositionally biased region" description="Basic and acidic residues" evidence="1">
    <location>
        <begin position="458"/>
        <end position="471"/>
    </location>
</feature>
<reference evidence="2 3" key="1">
    <citation type="submission" date="2014-04" db="EMBL/GenBank/DDBJ databases">
        <authorList>
            <consortium name="DOE Joint Genome Institute"/>
            <person name="Kuo A."/>
            <person name="Martino E."/>
            <person name="Perotto S."/>
            <person name="Kohler A."/>
            <person name="Nagy L.G."/>
            <person name="Floudas D."/>
            <person name="Copeland A."/>
            <person name="Barry K.W."/>
            <person name="Cichocki N."/>
            <person name="Veneault-Fourrey C."/>
            <person name="LaButti K."/>
            <person name="Lindquist E.A."/>
            <person name="Lipzen A."/>
            <person name="Lundell T."/>
            <person name="Morin E."/>
            <person name="Murat C."/>
            <person name="Sun H."/>
            <person name="Tunlid A."/>
            <person name="Henrissat B."/>
            <person name="Grigoriev I.V."/>
            <person name="Hibbett D.S."/>
            <person name="Martin F."/>
            <person name="Nordberg H.P."/>
            <person name="Cantor M.N."/>
            <person name="Hua S.X."/>
        </authorList>
    </citation>
    <scope>NUCLEOTIDE SEQUENCE [LARGE SCALE GENOMIC DNA]</scope>
    <source>
        <strain evidence="2 3">Zn</strain>
    </source>
</reference>
<feature type="compositionally biased region" description="Polar residues" evidence="1">
    <location>
        <begin position="388"/>
        <end position="415"/>
    </location>
</feature>
<dbReference type="InParanoid" id="A0A0C3GXS0"/>
<feature type="compositionally biased region" description="Polar residues" evidence="1">
    <location>
        <begin position="37"/>
        <end position="49"/>
    </location>
</feature>
<feature type="region of interest" description="Disordered" evidence="1">
    <location>
        <begin position="386"/>
        <end position="422"/>
    </location>
</feature>
<gene>
    <name evidence="2" type="ORF">OIDMADRAFT_59120</name>
</gene>
<accession>A0A0C3GXS0</accession>
<feature type="region of interest" description="Disordered" evidence="1">
    <location>
        <begin position="458"/>
        <end position="481"/>
    </location>
</feature>
<sequence length="481" mass="53191">MPKSQSSSFLSSSSSSSLWTLVPQTGISHDTHRHSLNVPSHLSPSEQVTPATKDLTRHYEEYSALMLWIYGDPEADPSPRCQWPLTGFSLADRMRRMGKIIEEFDSSILPERLWAFPLRKNRVDGENHPYRLCSGEDATQPLRKNRTTHQANIKNEPNLNPGRHAGSDPHQIRSYGIPSTIPTNESDEEARPSTQLTPSQTTEHSLQPIAPPSSTSLLAREPAEDFAVTMRPFMAQSLNNDFVSSNASSSSMSLSYNNRIDAVKGNFNGSISQYQSSSSQQHGRPVDPNFGLYNGQIPAPAANLLTVESFIRTANLYSQLAVPYQNAVSSSPPTSFHELVHGGSNYSPGPGQSQFPEIFEGISDPQLILSQADSEKQYIDPRILYNLGPSSTQPPTSEHSSSNLPRLEFTPSSPGSRWPHHDGAITLSQDEFYWHQTESLDLEPADAYTVHELGLTHDMSDNEESLKDKGKGKVPVNLDEK</sequence>
<keyword evidence="3" id="KW-1185">Reference proteome</keyword>
<evidence type="ECO:0000313" key="2">
    <source>
        <dbReference type="EMBL" id="KIM96034.1"/>
    </source>
</evidence>
<feature type="compositionally biased region" description="Polar residues" evidence="1">
    <location>
        <begin position="192"/>
        <end position="205"/>
    </location>
</feature>
<dbReference type="Proteomes" id="UP000054321">
    <property type="component" value="Unassembled WGS sequence"/>
</dbReference>
<name>A0A0C3GXS0_OIDMZ</name>